<evidence type="ECO:0000313" key="2">
    <source>
        <dbReference type="EMBL" id="KAI1709430.1"/>
    </source>
</evidence>
<evidence type="ECO:0000256" key="1">
    <source>
        <dbReference type="SAM" id="MobiDB-lite"/>
    </source>
</evidence>
<dbReference type="EMBL" id="JAKKPZ010000030">
    <property type="protein sequence ID" value="KAI1709430.1"/>
    <property type="molecule type" value="Genomic_DNA"/>
</dbReference>
<protein>
    <submittedName>
        <fullName evidence="2">Zinc finger putative Transcription Factor family</fullName>
    </submittedName>
</protein>
<proteinExistence type="predicted"/>
<reference evidence="2" key="1">
    <citation type="submission" date="2022-01" db="EMBL/GenBank/DDBJ databases">
        <title>Genome Sequence Resource for Two Populations of Ditylenchus destructor, the Migratory Endoparasitic Phytonematode.</title>
        <authorList>
            <person name="Zhang H."/>
            <person name="Lin R."/>
            <person name="Xie B."/>
        </authorList>
    </citation>
    <scope>NUCLEOTIDE SEQUENCE</scope>
    <source>
        <strain evidence="2">BazhouSP</strain>
    </source>
</reference>
<feature type="compositionally biased region" description="Polar residues" evidence="1">
    <location>
        <begin position="205"/>
        <end position="215"/>
    </location>
</feature>
<dbReference type="AlphaFoldDB" id="A0AAD4QYB6"/>
<feature type="region of interest" description="Disordered" evidence="1">
    <location>
        <begin position="205"/>
        <end position="240"/>
    </location>
</feature>
<name>A0AAD4QYB6_9BILA</name>
<comment type="caution">
    <text evidence="2">The sequence shown here is derived from an EMBL/GenBank/DDBJ whole genome shotgun (WGS) entry which is preliminary data.</text>
</comment>
<sequence length="315" mass="35371">MECTECYRILALKEDVSVESNLLEQLEVHLANDHFHLYIYECSLCLYAKFATEQKLVDHYSKTHKSESNVEIRYKLDASTIEVRRQIRECLNKYAFGRVKGGPLAPPKDICSVLSTAEILGSNGNVTQTSTQGHISPNTFAELMLETPVESPKSIISVSSKNSSNFQFLPDDEKTNTIALASVNSCLFNFINTMNTKMSSNTNCAELSSGLSPRNPQRKPLSPERAMPLIPNKHPSVPIPNGGKCEHRSLEPSLMLNSTQRDIQTNFPEVKKRKVKLSRDINMPPRPISAYLHFSNANRSVIQNMADEKNISYHV</sequence>
<dbReference type="Proteomes" id="UP001201812">
    <property type="component" value="Unassembled WGS sequence"/>
</dbReference>
<organism evidence="2 3">
    <name type="scientific">Ditylenchus destructor</name>
    <dbReference type="NCBI Taxonomy" id="166010"/>
    <lineage>
        <taxon>Eukaryota</taxon>
        <taxon>Metazoa</taxon>
        <taxon>Ecdysozoa</taxon>
        <taxon>Nematoda</taxon>
        <taxon>Chromadorea</taxon>
        <taxon>Rhabditida</taxon>
        <taxon>Tylenchina</taxon>
        <taxon>Tylenchomorpha</taxon>
        <taxon>Sphaerularioidea</taxon>
        <taxon>Anguinidae</taxon>
        <taxon>Anguininae</taxon>
        <taxon>Ditylenchus</taxon>
    </lineage>
</organism>
<gene>
    <name evidence="2" type="ORF">DdX_11217</name>
</gene>
<keyword evidence="3" id="KW-1185">Reference proteome</keyword>
<accession>A0AAD4QYB6</accession>
<evidence type="ECO:0000313" key="3">
    <source>
        <dbReference type="Proteomes" id="UP001201812"/>
    </source>
</evidence>